<dbReference type="Proteomes" id="UP000310263">
    <property type="component" value="Unassembled WGS sequence"/>
</dbReference>
<gene>
    <name evidence="3" type="ORF">E5334_03800</name>
</gene>
<dbReference type="Pfam" id="PF15738">
    <property type="entry name" value="YafQ_toxin"/>
    <property type="match status" value="1"/>
</dbReference>
<evidence type="ECO:0000313" key="3">
    <source>
        <dbReference type="EMBL" id="TGY62548.1"/>
    </source>
</evidence>
<dbReference type="InterPro" id="IPR035093">
    <property type="entry name" value="RelE/ParE_toxin_dom_sf"/>
</dbReference>
<accession>A0A4S2F0Y8</accession>
<evidence type="ECO:0000313" key="4">
    <source>
        <dbReference type="Proteomes" id="UP000310263"/>
    </source>
</evidence>
<evidence type="ECO:0000256" key="1">
    <source>
        <dbReference type="ARBA" id="ARBA00022649"/>
    </source>
</evidence>
<dbReference type="PANTHER" id="PTHR40588:SF1">
    <property type="entry name" value="MRNA INTERFERASE TOXIN YAFQ"/>
    <property type="match status" value="1"/>
</dbReference>
<keyword evidence="4" id="KW-1185">Reference proteome</keyword>
<reference evidence="3 4" key="1">
    <citation type="submission" date="2019-04" db="EMBL/GenBank/DDBJ databases">
        <title>Microbes associate with the intestines of laboratory mice.</title>
        <authorList>
            <person name="Navarre W."/>
            <person name="Wong E."/>
            <person name="Huang K."/>
            <person name="Tropini C."/>
            <person name="Ng K."/>
            <person name="Yu B."/>
        </authorList>
    </citation>
    <scope>NUCLEOTIDE SEQUENCE [LARGE SCALE GENOMIC DNA]</scope>
    <source>
        <strain evidence="3 4">NM07_P-09</strain>
    </source>
</reference>
<proteinExistence type="predicted"/>
<dbReference type="NCBIfam" id="TIGR02385">
    <property type="entry name" value="RelE_StbE"/>
    <property type="match status" value="1"/>
</dbReference>
<dbReference type="InterPro" id="IPR007712">
    <property type="entry name" value="RelE/ParE_toxin"/>
</dbReference>
<dbReference type="GO" id="GO:0006415">
    <property type="term" value="P:translational termination"/>
    <property type="evidence" value="ECO:0007669"/>
    <property type="project" value="TreeGrafter"/>
</dbReference>
<sequence length="92" mass="10865">MREIRQTSRFKKDYKAAIKRGLPKDELRTIIETLANDEPLPSRCRPHMLSGKWSGHWECHIRADWLLIYKITDNIMVLTLVRTGTHSDLFDE</sequence>
<comment type="caution">
    <text evidence="3">The sequence shown here is derived from an EMBL/GenBank/DDBJ whole genome shotgun (WGS) entry which is preliminary data.</text>
</comment>
<dbReference type="PANTHER" id="PTHR40588">
    <property type="entry name" value="MRNA INTERFERASE TOXIN YAFQ"/>
    <property type="match status" value="1"/>
</dbReference>
<evidence type="ECO:0000256" key="2">
    <source>
        <dbReference type="PIRSR" id="PIRSR006156-1"/>
    </source>
</evidence>
<dbReference type="Gene3D" id="3.30.2310.20">
    <property type="entry name" value="RelE-like"/>
    <property type="match status" value="1"/>
</dbReference>
<dbReference type="GO" id="GO:0006402">
    <property type="term" value="P:mRNA catabolic process"/>
    <property type="evidence" value="ECO:0007669"/>
    <property type="project" value="TreeGrafter"/>
</dbReference>
<dbReference type="InterPro" id="IPR004386">
    <property type="entry name" value="Toxin_YafQ-like"/>
</dbReference>
<dbReference type="PIRSF" id="PIRSF006156">
    <property type="entry name" value="YafQ"/>
    <property type="match status" value="1"/>
</dbReference>
<dbReference type="RefSeq" id="WP_136012278.1">
    <property type="nucleotide sequence ID" value="NZ_SRYE01000002.1"/>
</dbReference>
<dbReference type="GO" id="GO:0004521">
    <property type="term" value="F:RNA endonuclease activity"/>
    <property type="evidence" value="ECO:0007669"/>
    <property type="project" value="TreeGrafter"/>
</dbReference>
<name>A0A4S2F0Y8_9ACTN</name>
<protein>
    <submittedName>
        <fullName evidence="3">Type II toxin-antitoxin system YafQ family toxin</fullName>
    </submittedName>
</protein>
<dbReference type="SUPFAM" id="SSF143011">
    <property type="entry name" value="RelE-like"/>
    <property type="match status" value="1"/>
</dbReference>
<dbReference type="OrthoDB" id="7030467at2"/>
<dbReference type="AlphaFoldDB" id="A0A4S2F0Y8"/>
<keyword evidence="1" id="KW-1277">Toxin-antitoxin system</keyword>
<organism evidence="3 4">
    <name type="scientific">Muricaecibacterium torontonense</name>
    <dbReference type="NCBI Taxonomy" id="3032871"/>
    <lineage>
        <taxon>Bacteria</taxon>
        <taxon>Bacillati</taxon>
        <taxon>Actinomycetota</taxon>
        <taxon>Coriobacteriia</taxon>
        <taxon>Coriobacteriales</taxon>
        <taxon>Atopobiaceae</taxon>
        <taxon>Muricaecibacterium</taxon>
    </lineage>
</organism>
<feature type="active site" description="Proton donor" evidence="2">
    <location>
        <position position="86"/>
    </location>
</feature>
<dbReference type="EMBL" id="SRYE01000002">
    <property type="protein sequence ID" value="TGY62548.1"/>
    <property type="molecule type" value="Genomic_DNA"/>
</dbReference>